<accession>A0ABS6JRN2</accession>
<sequence>MKDWLPSIELALLSMIILRLLSGSFELTAAILMYKFNSIEKALAINAILAVVGPIVLVLTMTIGLVGIADQMKFSNLLIVGIGVALILYGLNR</sequence>
<gene>
    <name evidence="2" type="ORF">KS407_07150</name>
</gene>
<feature type="transmembrane region" description="Helical" evidence="1">
    <location>
        <begin position="74"/>
        <end position="91"/>
    </location>
</feature>
<evidence type="ECO:0000256" key="1">
    <source>
        <dbReference type="SAM" id="Phobius"/>
    </source>
</evidence>
<dbReference type="Pfam" id="PF10942">
    <property type="entry name" value="DUF2619"/>
    <property type="match status" value="1"/>
</dbReference>
<dbReference type="RefSeq" id="WP_088075306.1">
    <property type="nucleotide sequence ID" value="NZ_JAHQCR010000031.1"/>
</dbReference>
<reference evidence="2 3" key="1">
    <citation type="submission" date="2021-06" db="EMBL/GenBank/DDBJ databases">
        <title>Bacillus sp. RD4P76, an endophyte from a halophyte.</title>
        <authorList>
            <person name="Sun J.-Q."/>
        </authorList>
    </citation>
    <scope>NUCLEOTIDE SEQUENCE [LARGE SCALE GENOMIC DNA]</scope>
    <source>
        <strain evidence="2 3">JCM 17098</strain>
    </source>
</reference>
<organism evidence="2 3">
    <name type="scientific">Evansella alkalicola</name>
    <dbReference type="NCBI Taxonomy" id="745819"/>
    <lineage>
        <taxon>Bacteria</taxon>
        <taxon>Bacillati</taxon>
        <taxon>Bacillota</taxon>
        <taxon>Bacilli</taxon>
        <taxon>Bacillales</taxon>
        <taxon>Bacillaceae</taxon>
        <taxon>Evansella</taxon>
    </lineage>
</organism>
<comment type="caution">
    <text evidence="2">The sequence shown here is derived from an EMBL/GenBank/DDBJ whole genome shotgun (WGS) entry which is preliminary data.</text>
</comment>
<feature type="transmembrane region" description="Helical" evidence="1">
    <location>
        <begin position="12"/>
        <end position="34"/>
    </location>
</feature>
<dbReference type="EMBL" id="JAHQCR010000031">
    <property type="protein sequence ID" value="MBU9721224.1"/>
    <property type="molecule type" value="Genomic_DNA"/>
</dbReference>
<feature type="transmembrane region" description="Helical" evidence="1">
    <location>
        <begin position="46"/>
        <end position="68"/>
    </location>
</feature>
<evidence type="ECO:0000313" key="2">
    <source>
        <dbReference type="EMBL" id="MBU9721224.1"/>
    </source>
</evidence>
<keyword evidence="1" id="KW-0472">Membrane</keyword>
<dbReference type="InterPro" id="IPR020390">
    <property type="entry name" value="Uncharacterised_YqhV"/>
</dbReference>
<keyword evidence="1" id="KW-0812">Transmembrane</keyword>
<keyword evidence="3" id="KW-1185">Reference proteome</keyword>
<evidence type="ECO:0000313" key="3">
    <source>
        <dbReference type="Proteomes" id="UP000790580"/>
    </source>
</evidence>
<name>A0ABS6JRN2_9BACI</name>
<dbReference type="Proteomes" id="UP000790580">
    <property type="component" value="Unassembled WGS sequence"/>
</dbReference>
<keyword evidence="1" id="KW-1133">Transmembrane helix</keyword>
<proteinExistence type="predicted"/>
<protein>
    <submittedName>
        <fullName evidence="2">YqhV family protein</fullName>
    </submittedName>
</protein>